<feature type="transmembrane region" description="Helical" evidence="2">
    <location>
        <begin position="6"/>
        <end position="29"/>
    </location>
</feature>
<evidence type="ECO:0000256" key="1">
    <source>
        <dbReference type="SAM" id="MobiDB-lite"/>
    </source>
</evidence>
<dbReference type="Proteomes" id="UP000009891">
    <property type="component" value="Unassembled WGS sequence"/>
</dbReference>
<evidence type="ECO:0000256" key="2">
    <source>
        <dbReference type="SAM" id="Phobius"/>
    </source>
</evidence>
<dbReference type="RefSeq" id="WP_006555444.1">
    <property type="nucleotide sequence ID" value="NZ_JH992936.1"/>
</dbReference>
<feature type="region of interest" description="Disordered" evidence="1">
    <location>
        <begin position="35"/>
        <end position="54"/>
    </location>
</feature>
<accession>K9DIW7</accession>
<dbReference type="STRING" id="883156.HMPREF9282_00544"/>
<evidence type="ECO:0000313" key="3">
    <source>
        <dbReference type="EMBL" id="EKU78747.1"/>
    </source>
</evidence>
<dbReference type="HOGENOM" id="CLU_3049149_0_0_9"/>
<keyword evidence="4" id="KW-1185">Reference proteome</keyword>
<gene>
    <name evidence="3" type="ORF">HMPREF9282_00544</name>
</gene>
<comment type="caution">
    <text evidence="3">The sequence shown here is derived from an EMBL/GenBank/DDBJ whole genome shotgun (WGS) entry which is preliminary data.</text>
</comment>
<sequence>MNMTDLMIISSLLFYIAGIATTMAIVLYCEDETVEEIPPSPPRPHAYNRLKDNR</sequence>
<name>K9DIW7_9FIRM</name>
<keyword evidence="2" id="KW-0472">Membrane</keyword>
<evidence type="ECO:0000313" key="4">
    <source>
        <dbReference type="Proteomes" id="UP000009891"/>
    </source>
</evidence>
<dbReference type="EMBL" id="AHAF01000003">
    <property type="protein sequence ID" value="EKU78747.1"/>
    <property type="molecule type" value="Genomic_DNA"/>
</dbReference>
<dbReference type="AlphaFoldDB" id="K9DIW7"/>
<proteinExistence type="predicted"/>
<protein>
    <submittedName>
        <fullName evidence="3">Uncharacterized protein</fullName>
    </submittedName>
</protein>
<keyword evidence="2" id="KW-1133">Transmembrane helix</keyword>
<reference evidence="3 4" key="1">
    <citation type="submission" date="2012-09" db="EMBL/GenBank/DDBJ databases">
        <title>The Genome Sequence of Veillonella ratti ACS-216-V-COL6B.</title>
        <authorList>
            <consortium name="The Broad Institute Genome Sequencing Platform"/>
            <person name="Earl A."/>
            <person name="Ward D."/>
            <person name="Feldgarden M."/>
            <person name="Gevers D."/>
            <person name="Saerens B."/>
            <person name="Vaneechoutte M."/>
            <person name="Walker B."/>
            <person name="Young S.K."/>
            <person name="Zeng Q."/>
            <person name="Gargeya S."/>
            <person name="Fitzgerald M."/>
            <person name="Haas B."/>
            <person name="Abouelleil A."/>
            <person name="Alvarado L."/>
            <person name="Arachchi H.M."/>
            <person name="Berlin A."/>
            <person name="Chapman S.B."/>
            <person name="Goldberg J."/>
            <person name="Griggs A."/>
            <person name="Gujja S."/>
            <person name="Hansen M."/>
            <person name="Howarth C."/>
            <person name="Imamovic A."/>
            <person name="Larimer J."/>
            <person name="McCowen C."/>
            <person name="Montmayeur A."/>
            <person name="Murphy C."/>
            <person name="Neiman D."/>
            <person name="Pearson M."/>
            <person name="Priest M."/>
            <person name="Roberts A."/>
            <person name="Saif S."/>
            <person name="Shea T."/>
            <person name="Sisk P."/>
            <person name="Sykes S."/>
            <person name="Wortman J."/>
            <person name="Nusbaum C."/>
            <person name="Birren B."/>
        </authorList>
    </citation>
    <scope>NUCLEOTIDE SEQUENCE [LARGE SCALE GENOMIC DNA]</scope>
    <source>
        <strain evidence="3 4">ACS-216-V-Col6b</strain>
    </source>
</reference>
<keyword evidence="2" id="KW-0812">Transmembrane</keyword>
<organism evidence="3 4">
    <name type="scientific">Veillonella seminalis ACS-216-V-Col6b</name>
    <dbReference type="NCBI Taxonomy" id="883156"/>
    <lineage>
        <taxon>Bacteria</taxon>
        <taxon>Bacillati</taxon>
        <taxon>Bacillota</taxon>
        <taxon>Negativicutes</taxon>
        <taxon>Veillonellales</taxon>
        <taxon>Veillonellaceae</taxon>
        <taxon>Veillonella</taxon>
    </lineage>
</organism>